<dbReference type="PANTHER" id="PTHR39441">
    <property type="entry name" value="DUF2252 DOMAIN-CONTAINING PROTEIN"/>
    <property type="match status" value="1"/>
</dbReference>
<dbReference type="AlphaFoldDB" id="A0A2A4ANN7"/>
<dbReference type="Pfam" id="PF10009">
    <property type="entry name" value="DUF2252"/>
    <property type="match status" value="1"/>
</dbReference>
<dbReference type="EMBL" id="NWBP01000001">
    <property type="protein sequence ID" value="PCC84051.1"/>
    <property type="molecule type" value="Genomic_DNA"/>
</dbReference>
<feature type="region of interest" description="Disordered" evidence="1">
    <location>
        <begin position="1"/>
        <end position="33"/>
    </location>
</feature>
<sequence length="445" mass="48999">MKPQHTPAERRAAGKAARKHTPRRTLGSWQPAEDRDPLGIIHAQAPARVAELLPLRYARMGESAFAFYRGGAAIMAADLASLATSGITVQACGDAHISNFGLFSAPDRRTVFDLNDFDETLPGPWEWDVARLVTSVEICARERGFDPEELVESTVAAYHRAMSRFADMGNLDVWYTRFEMEATLDEFGGRLGKKSVKSVRKLIAKARAKDSQRAVGKLTEVVDGQRRIISDPPVLVPLRDLVEGPERELADAVVREALSSYLATLAPERASLLRQYRYQDAAMKVVGVGSVGLRAWMVVFEGNGEHDPLVLQIKEARPSALAPYLPASEYAHHGQRVIEGQHAIQATADILLGWTQVGDHHFYVRQLWNGKGSIDLDDLSAEELNAVAVLSAVTLARAHARTGDRLAIAGYLGKGTAFERSAARFARAYADQNETDWQAFRAEFL</sequence>
<gene>
    <name evidence="2" type="ORF">COM45_01175</name>
</gene>
<organism evidence="2 3">
    <name type="scientific">Corynebacterium accolens</name>
    <dbReference type="NCBI Taxonomy" id="38284"/>
    <lineage>
        <taxon>Bacteria</taxon>
        <taxon>Bacillati</taxon>
        <taxon>Actinomycetota</taxon>
        <taxon>Actinomycetes</taxon>
        <taxon>Mycobacteriales</taxon>
        <taxon>Corynebacteriaceae</taxon>
        <taxon>Corynebacterium</taxon>
    </lineage>
</organism>
<dbReference type="InterPro" id="IPR018721">
    <property type="entry name" value="DUF2252"/>
</dbReference>
<evidence type="ECO:0000313" key="3">
    <source>
        <dbReference type="Proteomes" id="UP000218690"/>
    </source>
</evidence>
<accession>A0A2A4ANN7</accession>
<evidence type="ECO:0000313" key="2">
    <source>
        <dbReference type="EMBL" id="PCC84051.1"/>
    </source>
</evidence>
<reference evidence="2 3" key="1">
    <citation type="submission" date="2017-09" db="EMBL/GenBank/DDBJ databases">
        <title>Draft Genome Sequence of Corynebacterium accolens AH4003.</title>
        <authorList>
            <person name="Chen Y."/>
            <person name="Oosthuysen W.F."/>
            <person name="Kelley S."/>
            <person name="Horswill A."/>
        </authorList>
    </citation>
    <scope>NUCLEOTIDE SEQUENCE [LARGE SCALE GENOMIC DNA]</scope>
    <source>
        <strain evidence="2 3">AH4003</strain>
    </source>
</reference>
<evidence type="ECO:0000256" key="1">
    <source>
        <dbReference type="SAM" id="MobiDB-lite"/>
    </source>
</evidence>
<proteinExistence type="predicted"/>
<protein>
    <recommendedName>
        <fullName evidence="4">DUF2252 domain-containing protein</fullName>
    </recommendedName>
</protein>
<dbReference type="PANTHER" id="PTHR39441:SF1">
    <property type="entry name" value="DUF2252 DOMAIN-CONTAINING PROTEIN"/>
    <property type="match status" value="1"/>
</dbReference>
<dbReference type="Proteomes" id="UP000218690">
    <property type="component" value="Unassembled WGS sequence"/>
</dbReference>
<comment type="caution">
    <text evidence="2">The sequence shown here is derived from an EMBL/GenBank/DDBJ whole genome shotgun (WGS) entry which is preliminary data.</text>
</comment>
<evidence type="ECO:0008006" key="4">
    <source>
        <dbReference type="Google" id="ProtNLM"/>
    </source>
</evidence>
<name>A0A2A4ANN7_9CORY</name>